<reference evidence="1 2" key="1">
    <citation type="submission" date="2020-07" db="EMBL/GenBank/DDBJ databases">
        <title>Sequencing the genomes of 1000 actinobacteria strains.</title>
        <authorList>
            <person name="Klenk H.-P."/>
        </authorList>
    </citation>
    <scope>NUCLEOTIDE SEQUENCE [LARGE SCALE GENOMIC DNA]</scope>
    <source>
        <strain evidence="1 2">DSM 26487</strain>
    </source>
</reference>
<dbReference type="AlphaFoldDB" id="A0A7Z0DRQ3"/>
<accession>A0A7Z0DRQ3</accession>
<proteinExistence type="predicted"/>
<comment type="caution">
    <text evidence="1">The sequence shown here is derived from an EMBL/GenBank/DDBJ whole genome shotgun (WGS) entry which is preliminary data.</text>
</comment>
<evidence type="ECO:0000313" key="1">
    <source>
        <dbReference type="EMBL" id="NYI80561.1"/>
    </source>
</evidence>
<dbReference type="Proteomes" id="UP000564496">
    <property type="component" value="Unassembled WGS sequence"/>
</dbReference>
<gene>
    <name evidence="1" type="ORF">BJ988_005209</name>
</gene>
<evidence type="ECO:0008006" key="3">
    <source>
        <dbReference type="Google" id="ProtNLM"/>
    </source>
</evidence>
<organism evidence="1 2">
    <name type="scientific">Nocardioides panzhihuensis</name>
    <dbReference type="NCBI Taxonomy" id="860243"/>
    <lineage>
        <taxon>Bacteria</taxon>
        <taxon>Bacillati</taxon>
        <taxon>Actinomycetota</taxon>
        <taxon>Actinomycetes</taxon>
        <taxon>Propionibacteriales</taxon>
        <taxon>Nocardioidaceae</taxon>
        <taxon>Nocardioides</taxon>
    </lineage>
</organism>
<keyword evidence="2" id="KW-1185">Reference proteome</keyword>
<sequence length="99" mass="10934">MPDVAITFSDLEAAASSLGTIIDEFDNATSRSEDLEADIGDPFDKSELRDQACDFEERWDDKRDELKESLEGVKKHIDDVVSGFKGGDNDMAVAFTAKE</sequence>
<dbReference type="EMBL" id="JACBZR010000001">
    <property type="protein sequence ID" value="NYI80561.1"/>
    <property type="molecule type" value="Genomic_DNA"/>
</dbReference>
<dbReference type="RefSeq" id="WP_179660735.1">
    <property type="nucleotide sequence ID" value="NZ_JACBZR010000001.1"/>
</dbReference>
<protein>
    <recommendedName>
        <fullName evidence="3">Flagellar protein FlgN</fullName>
    </recommendedName>
</protein>
<evidence type="ECO:0000313" key="2">
    <source>
        <dbReference type="Proteomes" id="UP000564496"/>
    </source>
</evidence>
<name>A0A7Z0DRQ3_9ACTN</name>